<protein>
    <recommendedName>
        <fullName evidence="3 10">Lactoylglutathione lyase</fullName>
        <ecNumber evidence="3 10">4.4.1.5</ecNumber>
    </recommendedName>
    <alternativeName>
        <fullName evidence="10">Glyoxalase I</fullName>
    </alternativeName>
</protein>
<dbReference type="RefSeq" id="WP_072576141.1">
    <property type="nucleotide sequence ID" value="NZ_LWHB01000053.1"/>
</dbReference>
<evidence type="ECO:0000313" key="12">
    <source>
        <dbReference type="EMBL" id="SUO95097.1"/>
    </source>
</evidence>
<comment type="cofactor">
    <cofactor evidence="9">
        <name>Zn(2+)</name>
        <dbReference type="ChEBI" id="CHEBI:29105"/>
    </cofactor>
    <text evidence="9">Binds 1 zinc ion per subunit. In the homodimer, two zinc ions are bound between subunits.</text>
</comment>
<evidence type="ECO:0000256" key="5">
    <source>
        <dbReference type="ARBA" id="ARBA00022723"/>
    </source>
</evidence>
<dbReference type="InterPro" id="IPR037523">
    <property type="entry name" value="VOC_core"/>
</dbReference>
<dbReference type="OrthoDB" id="9789841at2"/>
<evidence type="ECO:0000256" key="6">
    <source>
        <dbReference type="ARBA" id="ARBA00022833"/>
    </source>
</evidence>
<accession>A0A380MUQ7</accession>
<dbReference type="AlphaFoldDB" id="A0A380MUQ7"/>
<evidence type="ECO:0000256" key="1">
    <source>
        <dbReference type="ARBA" id="ARBA00005008"/>
    </source>
</evidence>
<evidence type="ECO:0000313" key="13">
    <source>
        <dbReference type="Proteomes" id="UP000254601"/>
    </source>
</evidence>
<keyword evidence="7 10" id="KW-0456">Lyase</keyword>
<dbReference type="PROSITE" id="PS00934">
    <property type="entry name" value="GLYOXALASE_I_1"/>
    <property type="match status" value="1"/>
</dbReference>
<feature type="binding site" evidence="9">
    <location>
        <position position="88"/>
    </location>
    <ligand>
        <name>Zn(2+)</name>
        <dbReference type="ChEBI" id="CHEBI:29105"/>
        <note>ligand shared between dimeric partners</note>
    </ligand>
</feature>
<comment type="similarity">
    <text evidence="2 10">Belongs to the glyoxalase I family.</text>
</comment>
<comment type="function">
    <text evidence="10">Catalyzes the conversion of hemimercaptal, formed from methylglyoxal and glutathione, to S-lactoylglutathione.</text>
</comment>
<dbReference type="PROSITE" id="PS51819">
    <property type="entry name" value="VOC"/>
    <property type="match status" value="1"/>
</dbReference>
<keyword evidence="6 9" id="KW-0862">Zinc</keyword>
<dbReference type="PANTHER" id="PTHR10374:SF30">
    <property type="entry name" value="LACTOYLGLUTATHIONE LYASE"/>
    <property type="match status" value="1"/>
</dbReference>
<dbReference type="InterPro" id="IPR004360">
    <property type="entry name" value="Glyas_Fos-R_dOase_dom"/>
</dbReference>
<evidence type="ECO:0000256" key="7">
    <source>
        <dbReference type="ARBA" id="ARBA00023239"/>
    </source>
</evidence>
<comment type="cofactor">
    <cofactor evidence="10">
        <name>Ni(2+)</name>
        <dbReference type="ChEBI" id="CHEBI:49786"/>
    </cofactor>
    <text evidence="10">Binds 1 nickel ion per subunit.</text>
</comment>
<dbReference type="InterPro" id="IPR029068">
    <property type="entry name" value="Glyas_Bleomycin-R_OHBP_Dase"/>
</dbReference>
<comment type="catalytic activity">
    <reaction evidence="10">
        <text>(R)-S-lactoylglutathione = methylglyoxal + glutathione</text>
        <dbReference type="Rhea" id="RHEA:19069"/>
        <dbReference type="ChEBI" id="CHEBI:17158"/>
        <dbReference type="ChEBI" id="CHEBI:57474"/>
        <dbReference type="ChEBI" id="CHEBI:57925"/>
        <dbReference type="EC" id="4.4.1.5"/>
    </reaction>
</comment>
<feature type="binding site" evidence="9">
    <location>
        <position position="115"/>
    </location>
    <ligand>
        <name>Zn(2+)</name>
        <dbReference type="ChEBI" id="CHEBI:29105"/>
        <note>ligand shared between dimeric partners</note>
    </ligand>
</feature>
<dbReference type="UniPathway" id="UPA00619">
    <property type="reaction ID" value="UER00675"/>
</dbReference>
<reference evidence="12 13" key="1">
    <citation type="submission" date="2018-06" db="EMBL/GenBank/DDBJ databases">
        <authorList>
            <consortium name="Pathogen Informatics"/>
            <person name="Doyle S."/>
        </authorList>
    </citation>
    <scope>NUCLEOTIDE SEQUENCE [LARGE SCALE GENOMIC DNA]</scope>
    <source>
        <strain evidence="12 13">NCTC13337</strain>
    </source>
</reference>
<feature type="binding site" evidence="9">
    <location>
        <position position="161"/>
    </location>
    <ligand>
        <name>Zn(2+)</name>
        <dbReference type="ChEBI" id="CHEBI:29105"/>
        <note>ligand shared between dimeric partners</note>
    </ligand>
</feature>
<dbReference type="EC" id="4.4.1.5" evidence="3 10"/>
<dbReference type="Pfam" id="PF00903">
    <property type="entry name" value="Glyoxalase"/>
    <property type="match status" value="1"/>
</dbReference>
<dbReference type="EMBL" id="UHIC01000001">
    <property type="protein sequence ID" value="SUO95097.1"/>
    <property type="molecule type" value="Genomic_DNA"/>
</dbReference>
<evidence type="ECO:0000256" key="10">
    <source>
        <dbReference type="RuleBase" id="RU361179"/>
    </source>
</evidence>
<dbReference type="PANTHER" id="PTHR10374">
    <property type="entry name" value="LACTOYLGLUTATHIONE LYASE GLYOXALASE I"/>
    <property type="match status" value="1"/>
</dbReference>
<keyword evidence="4 10" id="KW-0533">Nickel</keyword>
<dbReference type="InterPro" id="IPR018146">
    <property type="entry name" value="Glyoxalase_1_CS"/>
</dbReference>
<feature type="domain" description="VOC" evidence="11">
    <location>
        <begin position="18"/>
        <end position="165"/>
    </location>
</feature>
<keyword evidence="13" id="KW-1185">Reference proteome</keyword>
<comment type="pathway">
    <text evidence="1 10">Secondary metabolite metabolism; methylglyoxal degradation; (R)-lactate from methylglyoxal: step 1/2.</text>
</comment>
<evidence type="ECO:0000256" key="9">
    <source>
        <dbReference type="PIRSR" id="PIRSR604361-3"/>
    </source>
</evidence>
<dbReference type="NCBIfam" id="TIGR00068">
    <property type="entry name" value="glyox_I"/>
    <property type="match status" value="1"/>
</dbReference>
<proteinExistence type="inferred from homology"/>
<dbReference type="CDD" id="cd07233">
    <property type="entry name" value="GlxI_Zn"/>
    <property type="match status" value="1"/>
</dbReference>
<dbReference type="GO" id="GO:0004462">
    <property type="term" value="F:lactoylglutathione lyase activity"/>
    <property type="evidence" value="ECO:0007669"/>
    <property type="project" value="UniProtKB-UniRule"/>
</dbReference>
<dbReference type="Gene3D" id="3.10.180.10">
    <property type="entry name" value="2,3-Dihydroxybiphenyl 1,2-Dioxygenase, domain 1"/>
    <property type="match status" value="1"/>
</dbReference>
<organism evidence="12 13">
    <name type="scientific">Suttonella ornithocola</name>
    <dbReference type="NCBI Taxonomy" id="279832"/>
    <lineage>
        <taxon>Bacteria</taxon>
        <taxon>Pseudomonadati</taxon>
        <taxon>Pseudomonadota</taxon>
        <taxon>Gammaproteobacteria</taxon>
        <taxon>Cardiobacteriales</taxon>
        <taxon>Cardiobacteriaceae</taxon>
        <taxon>Suttonella</taxon>
    </lineage>
</organism>
<dbReference type="PROSITE" id="PS00935">
    <property type="entry name" value="GLYOXALASE_I_2"/>
    <property type="match status" value="1"/>
</dbReference>
<sequence>MKHQDSIHTPAPETQGFAFAHTMLRVKNLDKSLEFYTGALGMSVVRLNDYDNGEFSLCFLTYLAPNEMVPEDEAEKRHWLATRQGVLELTHNWGTEKQSDFSYHTGNGETGGYGHIAISVPNFDAAIAWLDKNNIPFKKRPEDGRMRDIAFVYDPDGYWVEIIKQRND</sequence>
<dbReference type="GO" id="GO:0046872">
    <property type="term" value="F:metal ion binding"/>
    <property type="evidence" value="ECO:0007669"/>
    <property type="project" value="UniProtKB-UniRule"/>
</dbReference>
<dbReference type="SUPFAM" id="SSF54593">
    <property type="entry name" value="Glyoxalase/Bleomycin resistance protein/Dihydroxybiphenyl dioxygenase"/>
    <property type="match status" value="1"/>
</dbReference>
<keyword evidence="5 9" id="KW-0479">Metal-binding</keyword>
<evidence type="ECO:0000256" key="4">
    <source>
        <dbReference type="ARBA" id="ARBA00022596"/>
    </source>
</evidence>
<dbReference type="InterPro" id="IPR004361">
    <property type="entry name" value="Glyoxalase_1"/>
</dbReference>
<feature type="active site" description="Proton donor/acceptor" evidence="8">
    <location>
        <position position="161"/>
    </location>
</feature>
<name>A0A380MUQ7_9GAMM</name>
<gene>
    <name evidence="12" type="primary">gloA</name>
    <name evidence="12" type="ORF">NCTC13337_01101</name>
</gene>
<evidence type="ECO:0000259" key="11">
    <source>
        <dbReference type="PROSITE" id="PS51819"/>
    </source>
</evidence>
<evidence type="ECO:0000256" key="2">
    <source>
        <dbReference type="ARBA" id="ARBA00010363"/>
    </source>
</evidence>
<evidence type="ECO:0000256" key="3">
    <source>
        <dbReference type="ARBA" id="ARBA00012081"/>
    </source>
</evidence>
<dbReference type="Proteomes" id="UP000254601">
    <property type="component" value="Unassembled WGS sequence"/>
</dbReference>
<evidence type="ECO:0000256" key="8">
    <source>
        <dbReference type="PIRSR" id="PIRSR604361-1"/>
    </source>
</evidence>